<dbReference type="PROSITE" id="PS51384">
    <property type="entry name" value="FAD_FR"/>
    <property type="match status" value="1"/>
</dbReference>
<feature type="domain" description="FAD-binding FR-type" evidence="1">
    <location>
        <begin position="1"/>
        <end position="97"/>
    </location>
</feature>
<gene>
    <name evidence="2" type="ORF">METZ01_LOCUS281850</name>
</gene>
<protein>
    <recommendedName>
        <fullName evidence="1">FAD-binding FR-type domain-containing protein</fullName>
    </recommendedName>
</protein>
<dbReference type="InterPro" id="IPR008333">
    <property type="entry name" value="Cbr1-like_FAD-bd_dom"/>
</dbReference>
<dbReference type="GO" id="GO:0016491">
    <property type="term" value="F:oxidoreductase activity"/>
    <property type="evidence" value="ECO:0007669"/>
    <property type="project" value="InterPro"/>
</dbReference>
<dbReference type="SUPFAM" id="SSF63380">
    <property type="entry name" value="Riboflavin synthase domain-like"/>
    <property type="match status" value="1"/>
</dbReference>
<organism evidence="2">
    <name type="scientific">marine metagenome</name>
    <dbReference type="NCBI Taxonomy" id="408172"/>
    <lineage>
        <taxon>unclassified sequences</taxon>
        <taxon>metagenomes</taxon>
        <taxon>ecological metagenomes</taxon>
    </lineage>
</organism>
<accession>A0A382KX35</accession>
<reference evidence="2" key="1">
    <citation type="submission" date="2018-05" db="EMBL/GenBank/DDBJ databases">
        <authorList>
            <person name="Lanie J.A."/>
            <person name="Ng W.-L."/>
            <person name="Kazmierczak K.M."/>
            <person name="Andrzejewski T.M."/>
            <person name="Davidsen T.M."/>
            <person name="Wayne K.J."/>
            <person name="Tettelin H."/>
            <person name="Glass J.I."/>
            <person name="Rusch D."/>
            <person name="Podicherti R."/>
            <person name="Tsui H.-C.T."/>
            <person name="Winkler M.E."/>
        </authorList>
    </citation>
    <scope>NUCLEOTIDE SEQUENCE</scope>
</reference>
<dbReference type="InterPro" id="IPR050415">
    <property type="entry name" value="MRET"/>
</dbReference>
<dbReference type="InterPro" id="IPR017938">
    <property type="entry name" value="Riboflavin_synthase-like_b-brl"/>
</dbReference>
<dbReference type="Gene3D" id="2.40.30.10">
    <property type="entry name" value="Translation factors"/>
    <property type="match status" value="1"/>
</dbReference>
<dbReference type="PANTHER" id="PTHR47354:SF5">
    <property type="entry name" value="PROTEIN RFBI"/>
    <property type="match status" value="1"/>
</dbReference>
<dbReference type="PANTHER" id="PTHR47354">
    <property type="entry name" value="NADH OXIDOREDUCTASE HCR"/>
    <property type="match status" value="1"/>
</dbReference>
<evidence type="ECO:0000259" key="1">
    <source>
        <dbReference type="PROSITE" id="PS51384"/>
    </source>
</evidence>
<dbReference type="InterPro" id="IPR017927">
    <property type="entry name" value="FAD-bd_FR_type"/>
</dbReference>
<evidence type="ECO:0000313" key="2">
    <source>
        <dbReference type="EMBL" id="SVC28996.1"/>
    </source>
</evidence>
<sequence length="107" mass="11858">MHKALHQVLGNESLSTNTFKLIIERGNLNFRAGQCVNLGLPNSGINREYSTYSGEEENKLEFLIREVEGGDVSPALRKLKTGDTIEIDGAYGLFTLPESKPEVKSYV</sequence>
<dbReference type="AlphaFoldDB" id="A0A382KX35"/>
<proteinExistence type="predicted"/>
<dbReference type="Pfam" id="PF00970">
    <property type="entry name" value="FAD_binding_6"/>
    <property type="match status" value="1"/>
</dbReference>
<dbReference type="EMBL" id="UINC01083362">
    <property type="protein sequence ID" value="SVC28996.1"/>
    <property type="molecule type" value="Genomic_DNA"/>
</dbReference>
<feature type="non-terminal residue" evidence="2">
    <location>
        <position position="107"/>
    </location>
</feature>
<name>A0A382KX35_9ZZZZ</name>